<evidence type="ECO:0000313" key="4">
    <source>
        <dbReference type="Proteomes" id="UP000593568"/>
    </source>
</evidence>
<sequence>MGIFTRSTVSRKPNESMRLIVTTFVGVVFGFLIGLSFPKLSLTKFNISSGILTTIDIKYTEYTNSVPSGSTPLQHPIDNNRSSANATSKKIWVPSNPRGAERLPPGIVKAESDLYLRRLWGKPNEDLTSTPKYLVTFTVGYNQRKNIDAAVKKVSLSLYICVCVCVCVRTYESVCVKEFYHPSLSLRWSNN</sequence>
<name>A0A7J9DYX1_9ROSI</name>
<comment type="caution">
    <text evidence="3">The sequence shown here is derived from an EMBL/GenBank/DDBJ whole genome shotgun (WGS) entry which is preliminary data.</text>
</comment>
<protein>
    <submittedName>
        <fullName evidence="3">Uncharacterized protein</fullName>
    </submittedName>
</protein>
<keyword evidence="4" id="KW-1185">Reference proteome</keyword>
<dbReference type="Pfam" id="PF05212">
    <property type="entry name" value="DUF707"/>
    <property type="match status" value="1"/>
</dbReference>
<keyword evidence="2" id="KW-0472">Membrane</keyword>
<gene>
    <name evidence="3" type="ORF">Gotri_015027</name>
</gene>
<dbReference type="Proteomes" id="UP000593568">
    <property type="component" value="Unassembled WGS sequence"/>
</dbReference>
<keyword evidence="2" id="KW-0812">Transmembrane</keyword>
<dbReference type="PANTHER" id="PTHR31210">
    <property type="entry name" value="OS06G0731900 PROTEIN"/>
    <property type="match status" value="1"/>
</dbReference>
<feature type="region of interest" description="Disordered" evidence="1">
    <location>
        <begin position="68"/>
        <end position="98"/>
    </location>
</feature>
<evidence type="ECO:0000256" key="1">
    <source>
        <dbReference type="SAM" id="MobiDB-lite"/>
    </source>
</evidence>
<dbReference type="PANTHER" id="PTHR31210:SF68">
    <property type="entry name" value="OS06G0727800 PROTEIN"/>
    <property type="match status" value="1"/>
</dbReference>
<feature type="transmembrane region" description="Helical" evidence="2">
    <location>
        <begin position="16"/>
        <end position="37"/>
    </location>
</feature>
<keyword evidence="2" id="KW-1133">Transmembrane helix</keyword>
<evidence type="ECO:0000313" key="3">
    <source>
        <dbReference type="EMBL" id="MBA0765926.1"/>
    </source>
</evidence>
<accession>A0A7J9DYX1</accession>
<feature type="compositionally biased region" description="Polar residues" evidence="1">
    <location>
        <begin position="68"/>
        <end position="88"/>
    </location>
</feature>
<dbReference type="EMBL" id="JABEZW010000005">
    <property type="protein sequence ID" value="MBA0765926.1"/>
    <property type="molecule type" value="Genomic_DNA"/>
</dbReference>
<organism evidence="3 4">
    <name type="scientific">Gossypium trilobum</name>
    <dbReference type="NCBI Taxonomy" id="34281"/>
    <lineage>
        <taxon>Eukaryota</taxon>
        <taxon>Viridiplantae</taxon>
        <taxon>Streptophyta</taxon>
        <taxon>Embryophyta</taxon>
        <taxon>Tracheophyta</taxon>
        <taxon>Spermatophyta</taxon>
        <taxon>Magnoliopsida</taxon>
        <taxon>eudicotyledons</taxon>
        <taxon>Gunneridae</taxon>
        <taxon>Pentapetalae</taxon>
        <taxon>rosids</taxon>
        <taxon>malvids</taxon>
        <taxon>Malvales</taxon>
        <taxon>Malvaceae</taxon>
        <taxon>Malvoideae</taxon>
        <taxon>Gossypium</taxon>
    </lineage>
</organism>
<proteinExistence type="predicted"/>
<dbReference type="AlphaFoldDB" id="A0A7J9DYX1"/>
<reference evidence="3 4" key="1">
    <citation type="journal article" date="2019" name="Genome Biol. Evol.">
        <title>Insights into the evolution of the New World diploid cottons (Gossypium, subgenus Houzingenia) based on genome sequencing.</title>
        <authorList>
            <person name="Grover C.E."/>
            <person name="Arick M.A. 2nd"/>
            <person name="Thrash A."/>
            <person name="Conover J.L."/>
            <person name="Sanders W.S."/>
            <person name="Peterson D.G."/>
            <person name="Frelichowski J.E."/>
            <person name="Scheffler J.A."/>
            <person name="Scheffler B.E."/>
            <person name="Wendel J.F."/>
        </authorList>
    </citation>
    <scope>NUCLEOTIDE SEQUENCE [LARGE SCALE GENOMIC DNA]</scope>
    <source>
        <strain evidence="3">8</strain>
        <tissue evidence="3">Leaf</tissue>
    </source>
</reference>
<dbReference type="InterPro" id="IPR007877">
    <property type="entry name" value="DUF707"/>
</dbReference>
<evidence type="ECO:0000256" key="2">
    <source>
        <dbReference type="SAM" id="Phobius"/>
    </source>
</evidence>